<dbReference type="Pfam" id="PF21989">
    <property type="entry name" value="RA_2"/>
    <property type="match status" value="1"/>
</dbReference>
<dbReference type="InterPro" id="IPR000299">
    <property type="entry name" value="FERM_domain"/>
</dbReference>
<dbReference type="FunFam" id="1.20.80.10:FF:000013">
    <property type="entry name" value="Unconventional myosin-VIIa"/>
    <property type="match status" value="1"/>
</dbReference>
<dbReference type="EMBL" id="OB663488">
    <property type="protein sequence ID" value="CAD7231416.1"/>
    <property type="molecule type" value="Genomic_DNA"/>
</dbReference>
<dbReference type="Gene3D" id="1.20.80.10">
    <property type="match status" value="2"/>
</dbReference>
<dbReference type="Gene3D" id="3.10.20.90">
    <property type="entry name" value="Phosphatidylinositol 3-kinase Catalytic Subunit, Chain A, domain 1"/>
    <property type="match status" value="1"/>
</dbReference>
<sequence length="600" mass="69058">MTDEALSEYFMGNQQLSYNVPSVSENTIREEAEERIRQTLSESETSIRNVLLETVYRRNMNLPGIPSMDDFRNAKIEEPLQWVPVLSRAVGQSDESITEQRSALDFGMERIMLYTQPAATSWKHVLYTGPPGSGKSKLSEILTLFALSKGLNVMLTSLAMAMGHIEIGPNVQRSSLGGTMPTYYWNTYVDQQWMEFLMEFLPTKTLLADSATTARELCNELADKIALRDQFGFSLYIALFDKVYSLGSGSDHVMDAISQCEQYANEQGAQERNAPWRLFFRKEIFYPWHDPSQDAIATNLIYQQVVRGVNFGEYRCDKEEDLAMLAVQQYVIEFGTDINVERLRNLLANYIPDYCLINGEENLQRWGQLVLNAYKKSCYPLQENVPLTKVKEDIVSYAKFKWPLLFSRFYEAFRKERPCLGASSLLEYKIFSIDWNFLIDNSRWARILRQLGGSQGVLGQSLVSSLGSGSDDVMDAISQCEQYANEQEEDLAMLAAQQYFIEFGTDINVERLRNLLVNYIPDYCLVNGEENLQRWGQLVLNACKKSYLLQEKVPLTKVKEDIVSYAKFKWPLLFSRFYEAFRKERPCDCERLAFPKREAL</sequence>
<keyword evidence="3" id="KW-0963">Cytoplasm</keyword>
<dbReference type="Pfam" id="PF00373">
    <property type="entry name" value="FERM_M"/>
    <property type="match status" value="1"/>
</dbReference>
<organism evidence="5">
    <name type="scientific">Cyprideis torosa</name>
    <dbReference type="NCBI Taxonomy" id="163714"/>
    <lineage>
        <taxon>Eukaryota</taxon>
        <taxon>Metazoa</taxon>
        <taxon>Ecdysozoa</taxon>
        <taxon>Arthropoda</taxon>
        <taxon>Crustacea</taxon>
        <taxon>Oligostraca</taxon>
        <taxon>Ostracoda</taxon>
        <taxon>Podocopa</taxon>
        <taxon>Podocopida</taxon>
        <taxon>Cytherocopina</taxon>
        <taxon>Cytheroidea</taxon>
        <taxon>Cytherideidae</taxon>
        <taxon>Cyprideis</taxon>
    </lineage>
</organism>
<evidence type="ECO:0000256" key="1">
    <source>
        <dbReference type="ARBA" id="ARBA00004496"/>
    </source>
</evidence>
<dbReference type="SUPFAM" id="SSF54236">
    <property type="entry name" value="Ubiquitin-like"/>
    <property type="match status" value="1"/>
</dbReference>
<dbReference type="InterPro" id="IPR014352">
    <property type="entry name" value="FERM/acyl-CoA-bd_prot_sf"/>
</dbReference>
<dbReference type="CDD" id="cd14473">
    <property type="entry name" value="FERM_B-lobe"/>
    <property type="match status" value="1"/>
</dbReference>
<dbReference type="CDD" id="cd17092">
    <property type="entry name" value="FERM1_F1_Myosin-VII"/>
    <property type="match status" value="1"/>
</dbReference>
<dbReference type="SMART" id="SM00295">
    <property type="entry name" value="B41"/>
    <property type="match status" value="1"/>
</dbReference>
<name>A0A7R8ZNQ9_9CRUS</name>
<dbReference type="InterPro" id="IPR019748">
    <property type="entry name" value="FERM_central"/>
</dbReference>
<dbReference type="GO" id="GO:0005737">
    <property type="term" value="C:cytoplasm"/>
    <property type="evidence" value="ECO:0007669"/>
    <property type="project" value="UniProtKB-SubCell"/>
</dbReference>
<dbReference type="GO" id="GO:0009887">
    <property type="term" value="P:animal organ morphogenesis"/>
    <property type="evidence" value="ECO:0007669"/>
    <property type="project" value="UniProtKB-ARBA"/>
</dbReference>
<evidence type="ECO:0000256" key="2">
    <source>
        <dbReference type="ARBA" id="ARBA00022443"/>
    </source>
</evidence>
<dbReference type="OrthoDB" id="6108017at2759"/>
<dbReference type="AlphaFoldDB" id="A0A7R8ZNQ9"/>
<proteinExistence type="predicted"/>
<accession>A0A7R8ZNQ9</accession>
<dbReference type="InterPro" id="IPR035963">
    <property type="entry name" value="FERM_2"/>
</dbReference>
<dbReference type="InterPro" id="IPR051567">
    <property type="entry name" value="Unconventional_Myosin_ATPase"/>
</dbReference>
<dbReference type="PANTHER" id="PTHR22692">
    <property type="entry name" value="MYOSIN VII, XV"/>
    <property type="match status" value="1"/>
</dbReference>
<reference evidence="5" key="1">
    <citation type="submission" date="2020-11" db="EMBL/GenBank/DDBJ databases">
        <authorList>
            <person name="Tran Van P."/>
        </authorList>
    </citation>
    <scope>NUCLEOTIDE SEQUENCE</scope>
</reference>
<evidence type="ECO:0000256" key="3">
    <source>
        <dbReference type="ARBA" id="ARBA00022490"/>
    </source>
</evidence>
<keyword evidence="2" id="KW-0728">SH3 domain</keyword>
<evidence type="ECO:0000256" key="4">
    <source>
        <dbReference type="ARBA" id="ARBA00022737"/>
    </source>
</evidence>
<comment type="subcellular location">
    <subcellularLocation>
        <location evidence="1">Cytoplasm</location>
    </subcellularLocation>
</comment>
<dbReference type="SUPFAM" id="SSF47031">
    <property type="entry name" value="Second domain of FERM"/>
    <property type="match status" value="1"/>
</dbReference>
<dbReference type="PROSITE" id="PS50057">
    <property type="entry name" value="FERM_3"/>
    <property type="match status" value="1"/>
</dbReference>
<dbReference type="InterPro" id="IPR029071">
    <property type="entry name" value="Ubiquitin-like_domsf"/>
</dbReference>
<dbReference type="GO" id="GO:0048731">
    <property type="term" value="P:system development"/>
    <property type="evidence" value="ECO:0007669"/>
    <property type="project" value="UniProtKB-ARBA"/>
</dbReference>
<dbReference type="InterPro" id="IPR019749">
    <property type="entry name" value="Band_41_domain"/>
</dbReference>
<evidence type="ECO:0000313" key="5">
    <source>
        <dbReference type="EMBL" id="CAD7231416.1"/>
    </source>
</evidence>
<dbReference type="GO" id="GO:0071944">
    <property type="term" value="C:cell periphery"/>
    <property type="evidence" value="ECO:0007669"/>
    <property type="project" value="UniProtKB-ARBA"/>
</dbReference>
<protein>
    <submittedName>
        <fullName evidence="5">Uncharacterized protein</fullName>
    </submittedName>
</protein>
<keyword evidence="4" id="KW-0677">Repeat</keyword>
<dbReference type="PANTHER" id="PTHR22692:SF33">
    <property type="entry name" value="MYOSIN"/>
    <property type="match status" value="1"/>
</dbReference>
<gene>
    <name evidence="5" type="ORF">CTOB1V02_LOCUS9263</name>
</gene>